<accession>A0A6L6QMF1</accession>
<name>A0A6L6QMF1_9BURK</name>
<dbReference type="AlphaFoldDB" id="A0A6L6QMF1"/>
<organism evidence="1 2">
    <name type="scientific">Massilia eburnea</name>
    <dbReference type="NCBI Taxonomy" id="1776165"/>
    <lineage>
        <taxon>Bacteria</taxon>
        <taxon>Pseudomonadati</taxon>
        <taxon>Pseudomonadota</taxon>
        <taxon>Betaproteobacteria</taxon>
        <taxon>Burkholderiales</taxon>
        <taxon>Oxalobacteraceae</taxon>
        <taxon>Telluria group</taxon>
        <taxon>Massilia</taxon>
    </lineage>
</organism>
<protein>
    <submittedName>
        <fullName evidence="1">Uncharacterized protein</fullName>
    </submittedName>
</protein>
<dbReference type="OrthoDB" id="8780906at2"/>
<keyword evidence="2" id="KW-1185">Reference proteome</keyword>
<dbReference type="EMBL" id="WNKX01000021">
    <property type="protein sequence ID" value="MTW13340.1"/>
    <property type="molecule type" value="Genomic_DNA"/>
</dbReference>
<sequence length="59" mass="5936">MSNRDGFFAMVSLALGAIALAGVLYTDEYSYGAQVGFGAAPAHTLLASASGHASAEAKE</sequence>
<evidence type="ECO:0000313" key="2">
    <source>
        <dbReference type="Proteomes" id="UP000472320"/>
    </source>
</evidence>
<dbReference type="RefSeq" id="WP_155456260.1">
    <property type="nucleotide sequence ID" value="NZ_WNKX01000021.1"/>
</dbReference>
<reference evidence="1 2" key="1">
    <citation type="submission" date="2019-11" db="EMBL/GenBank/DDBJ databases">
        <title>Type strains purchased from KCTC, JCM and DSMZ.</title>
        <authorList>
            <person name="Lu H."/>
        </authorList>
    </citation>
    <scope>NUCLEOTIDE SEQUENCE [LARGE SCALE GENOMIC DNA]</scope>
    <source>
        <strain evidence="1 2">JCM 31587</strain>
    </source>
</reference>
<proteinExistence type="predicted"/>
<gene>
    <name evidence="1" type="ORF">GM658_22275</name>
</gene>
<comment type="caution">
    <text evidence="1">The sequence shown here is derived from an EMBL/GenBank/DDBJ whole genome shotgun (WGS) entry which is preliminary data.</text>
</comment>
<dbReference type="Proteomes" id="UP000472320">
    <property type="component" value="Unassembled WGS sequence"/>
</dbReference>
<evidence type="ECO:0000313" key="1">
    <source>
        <dbReference type="EMBL" id="MTW13340.1"/>
    </source>
</evidence>